<evidence type="ECO:0000256" key="10">
    <source>
        <dbReference type="SAM" id="MobiDB-lite"/>
    </source>
</evidence>
<dbReference type="STRING" id="3469.A0A4Y7L6N9"/>
<comment type="subcellular location">
    <subcellularLocation>
        <location evidence="1">Peroxisome</location>
    </subcellularLocation>
</comment>
<dbReference type="InterPro" id="IPR020610">
    <property type="entry name" value="Thiolase_AS"/>
</dbReference>
<evidence type="ECO:0000256" key="4">
    <source>
        <dbReference type="ARBA" id="ARBA00022832"/>
    </source>
</evidence>
<dbReference type="AlphaFoldDB" id="A0A4Y7L6N9"/>
<evidence type="ECO:0000313" key="13">
    <source>
        <dbReference type="EMBL" id="RZC80312.1"/>
    </source>
</evidence>
<dbReference type="Proteomes" id="UP000316621">
    <property type="component" value="Chromosome 10"/>
</dbReference>
<keyword evidence="14" id="KW-1185">Reference proteome</keyword>
<dbReference type="Gramene" id="RZC80312">
    <property type="protein sequence ID" value="RZC80312"/>
    <property type="gene ID" value="C5167_042890"/>
</dbReference>
<dbReference type="GO" id="GO:0010124">
    <property type="term" value="P:phenylacetate catabolic process"/>
    <property type="evidence" value="ECO:0007669"/>
    <property type="project" value="TreeGrafter"/>
</dbReference>
<dbReference type="PANTHER" id="PTHR43853">
    <property type="entry name" value="3-KETOACYL-COA THIOLASE, PEROXISOMAL"/>
    <property type="match status" value="1"/>
</dbReference>
<feature type="domain" description="Thiolase C-terminal" evidence="12">
    <location>
        <begin position="211"/>
        <end position="341"/>
    </location>
</feature>
<accession>A0A4Y7L6N9</accession>
<evidence type="ECO:0000256" key="5">
    <source>
        <dbReference type="ARBA" id="ARBA00023098"/>
    </source>
</evidence>
<evidence type="ECO:0000313" key="14">
    <source>
        <dbReference type="Proteomes" id="UP000316621"/>
    </source>
</evidence>
<dbReference type="Pfam" id="PF00108">
    <property type="entry name" value="Thiolase_N"/>
    <property type="match status" value="1"/>
</dbReference>
<keyword evidence="6" id="KW-0576">Peroxisome</keyword>
<protein>
    <recommendedName>
        <fullName evidence="8">acetyl-CoA C-acyltransferase</fullName>
        <ecNumber evidence="8">2.3.1.16</ecNumber>
    </recommendedName>
</protein>
<dbReference type="GO" id="GO:0005777">
    <property type="term" value="C:peroxisome"/>
    <property type="evidence" value="ECO:0007669"/>
    <property type="project" value="UniProtKB-SubCell"/>
</dbReference>
<dbReference type="PIRSF" id="PIRSF000429">
    <property type="entry name" value="Ac-CoA_Ac_transf"/>
    <property type="match status" value="1"/>
</dbReference>
<evidence type="ECO:0000259" key="11">
    <source>
        <dbReference type="Pfam" id="PF00108"/>
    </source>
</evidence>
<dbReference type="InterPro" id="IPR002155">
    <property type="entry name" value="Thiolase"/>
</dbReference>
<dbReference type="Pfam" id="PF02803">
    <property type="entry name" value="Thiolase_C"/>
    <property type="match status" value="1"/>
</dbReference>
<proteinExistence type="inferred from homology"/>
<dbReference type="EC" id="2.3.1.16" evidence="8"/>
<evidence type="ECO:0000256" key="1">
    <source>
        <dbReference type="ARBA" id="ARBA00004275"/>
    </source>
</evidence>
<evidence type="ECO:0000256" key="9">
    <source>
        <dbReference type="RuleBase" id="RU003557"/>
    </source>
</evidence>
<dbReference type="OMA" id="NASPMND"/>
<evidence type="ECO:0000256" key="6">
    <source>
        <dbReference type="ARBA" id="ARBA00023140"/>
    </source>
</evidence>
<dbReference type="GO" id="GO:0003988">
    <property type="term" value="F:acetyl-CoA C-acyltransferase activity"/>
    <property type="evidence" value="ECO:0007669"/>
    <property type="project" value="UniProtKB-EC"/>
</dbReference>
<dbReference type="PROSITE" id="PS00099">
    <property type="entry name" value="THIOLASE_3"/>
    <property type="match status" value="1"/>
</dbReference>
<feature type="region of interest" description="Disordered" evidence="10">
    <location>
        <begin position="170"/>
        <end position="191"/>
    </location>
</feature>
<organism evidence="13 14">
    <name type="scientific">Papaver somniferum</name>
    <name type="common">Opium poppy</name>
    <dbReference type="NCBI Taxonomy" id="3469"/>
    <lineage>
        <taxon>Eukaryota</taxon>
        <taxon>Viridiplantae</taxon>
        <taxon>Streptophyta</taxon>
        <taxon>Embryophyta</taxon>
        <taxon>Tracheophyta</taxon>
        <taxon>Spermatophyta</taxon>
        <taxon>Magnoliopsida</taxon>
        <taxon>Ranunculales</taxon>
        <taxon>Papaveraceae</taxon>
        <taxon>Papaveroideae</taxon>
        <taxon>Papaver</taxon>
    </lineage>
</organism>
<keyword evidence="3 9" id="KW-0808">Transferase</keyword>
<name>A0A4Y7L6N9_PAPSO</name>
<evidence type="ECO:0000256" key="3">
    <source>
        <dbReference type="ARBA" id="ARBA00022679"/>
    </source>
</evidence>
<dbReference type="CDD" id="cd00751">
    <property type="entry name" value="thiolase"/>
    <property type="match status" value="1"/>
</dbReference>
<dbReference type="InterPro" id="IPR050215">
    <property type="entry name" value="Thiolase-like_sf_Thiolase"/>
</dbReference>
<evidence type="ECO:0000256" key="8">
    <source>
        <dbReference type="ARBA" id="ARBA00024073"/>
    </source>
</evidence>
<dbReference type="Gene3D" id="3.40.47.10">
    <property type="match status" value="2"/>
</dbReference>
<reference evidence="13 14" key="1">
    <citation type="journal article" date="2018" name="Science">
        <title>The opium poppy genome and morphinan production.</title>
        <authorList>
            <person name="Guo L."/>
            <person name="Winzer T."/>
            <person name="Yang X."/>
            <person name="Li Y."/>
            <person name="Ning Z."/>
            <person name="He Z."/>
            <person name="Teodor R."/>
            <person name="Lu Y."/>
            <person name="Bowser T.A."/>
            <person name="Graham I.A."/>
            <person name="Ye K."/>
        </authorList>
    </citation>
    <scope>NUCLEOTIDE SEQUENCE [LARGE SCALE GENOMIC DNA]</scope>
    <source>
        <strain evidence="14">cv. HN1</strain>
        <tissue evidence="13">Leaves</tissue>
    </source>
</reference>
<gene>
    <name evidence="13" type="ORF">C5167_042890</name>
</gene>
<comment type="similarity">
    <text evidence="2 9">Belongs to the thiolase-like superfamily. Thiolase family.</text>
</comment>
<feature type="compositionally biased region" description="Basic and acidic residues" evidence="10">
    <location>
        <begin position="170"/>
        <end position="185"/>
    </location>
</feature>
<evidence type="ECO:0000259" key="12">
    <source>
        <dbReference type="Pfam" id="PF02803"/>
    </source>
</evidence>
<dbReference type="PANTHER" id="PTHR43853:SF8">
    <property type="entry name" value="3-KETOACYL-COA THIOLASE, PEROXISOMAL"/>
    <property type="match status" value="1"/>
</dbReference>
<dbReference type="GO" id="GO:0006635">
    <property type="term" value="P:fatty acid beta-oxidation"/>
    <property type="evidence" value="ECO:0007669"/>
    <property type="project" value="TreeGrafter"/>
</dbReference>
<evidence type="ECO:0000256" key="2">
    <source>
        <dbReference type="ARBA" id="ARBA00010982"/>
    </source>
</evidence>
<evidence type="ECO:0000256" key="7">
    <source>
        <dbReference type="ARBA" id="ARBA00023315"/>
    </source>
</evidence>
<dbReference type="InterPro" id="IPR020617">
    <property type="entry name" value="Thiolase_C"/>
</dbReference>
<dbReference type="InterPro" id="IPR020616">
    <property type="entry name" value="Thiolase_N"/>
</dbReference>
<dbReference type="InterPro" id="IPR016039">
    <property type="entry name" value="Thiolase-like"/>
</dbReference>
<keyword evidence="4" id="KW-0276">Fatty acid metabolism</keyword>
<dbReference type="FunFam" id="3.40.47.10:FF:000193">
    <property type="match status" value="1"/>
</dbReference>
<dbReference type="EMBL" id="CM010724">
    <property type="protein sequence ID" value="RZC80312.1"/>
    <property type="molecule type" value="Genomic_DNA"/>
</dbReference>
<dbReference type="SUPFAM" id="SSF53901">
    <property type="entry name" value="Thiolase-like"/>
    <property type="match status" value="2"/>
</dbReference>
<sequence length="365" mass="38870">MTYLHLFSGFLTYTLFRIQSDILCRGTGLSSSYVVICESKFMQAVMENTNVNLAEVGDIVVGTVLAPGSQRASECRMAAFYAGFPGIGAGLESMTVNPMAWEGSINPRASAIKQAQDCLLPMGVTSENVAHRFGVTRTEQDQAAVESHRRAAAATAAGKFKDEIVPVHTKIMDPKTGEEKERDDGNSSQVSDGAGAVLLMKRSLAMQKGLPILGVFRSFVAVGVEPDVMGVGPAVAIPAAVKAAGLELDDIDLFEINEAFGSQFVYCRNKLGLDPAKVNVNGGAMAIGHPLGATVYMISIVGARCVATLLHEMKRRGKDSRFGVVSMCIGTGMGAAAVFERGDCVDELRNARQIQAHNFLSKDAR</sequence>
<keyword evidence="7 9" id="KW-0012">Acyltransferase</keyword>
<feature type="domain" description="Thiolase N-terminal" evidence="11">
    <location>
        <begin position="87"/>
        <end position="203"/>
    </location>
</feature>
<keyword evidence="5" id="KW-0443">Lipid metabolism</keyword>